<organism evidence="3 4">
    <name type="scientific">Paralimibaculum aggregatum</name>
    <dbReference type="NCBI Taxonomy" id="3036245"/>
    <lineage>
        <taxon>Bacteria</taxon>
        <taxon>Pseudomonadati</taxon>
        <taxon>Pseudomonadota</taxon>
        <taxon>Alphaproteobacteria</taxon>
        <taxon>Rhodobacterales</taxon>
        <taxon>Paracoccaceae</taxon>
        <taxon>Paralimibaculum</taxon>
    </lineage>
</organism>
<reference evidence="3 4" key="1">
    <citation type="submission" date="2023-04" db="EMBL/GenBank/DDBJ databases">
        <title>Marinoamorphus aggregata gen. nov., sp. Nov., isolate from tissue of brittle star Ophioplocus japonicus.</title>
        <authorList>
            <person name="Kawano K."/>
            <person name="Sawayama S."/>
            <person name="Nakagawa S."/>
        </authorList>
    </citation>
    <scope>NUCLEOTIDE SEQUENCE [LARGE SCALE GENOMIC DNA]</scope>
    <source>
        <strain evidence="3 4">NKW23</strain>
    </source>
</reference>
<evidence type="ECO:0000313" key="3">
    <source>
        <dbReference type="EMBL" id="GMG84610.1"/>
    </source>
</evidence>
<accession>A0ABQ6LS82</accession>
<keyword evidence="4" id="KW-1185">Reference proteome</keyword>
<gene>
    <name evidence="3" type="ORF">LNKW23_38260</name>
</gene>
<feature type="domain" description="Gfo/Idh/MocA-like oxidoreductase N-terminal" evidence="1">
    <location>
        <begin position="10"/>
        <end position="130"/>
    </location>
</feature>
<dbReference type="Pfam" id="PF01408">
    <property type="entry name" value="GFO_IDH_MocA"/>
    <property type="match status" value="1"/>
</dbReference>
<dbReference type="InterPro" id="IPR055170">
    <property type="entry name" value="GFO_IDH_MocA-like_dom"/>
</dbReference>
<dbReference type="Gene3D" id="3.30.360.10">
    <property type="entry name" value="Dihydrodipicolinate Reductase, domain 2"/>
    <property type="match status" value="1"/>
</dbReference>
<name>A0ABQ6LS82_9RHOB</name>
<dbReference type="Pfam" id="PF22725">
    <property type="entry name" value="GFO_IDH_MocA_C3"/>
    <property type="match status" value="1"/>
</dbReference>
<evidence type="ECO:0000259" key="1">
    <source>
        <dbReference type="Pfam" id="PF01408"/>
    </source>
</evidence>
<dbReference type="Proteomes" id="UP001239909">
    <property type="component" value="Unassembled WGS sequence"/>
</dbReference>
<dbReference type="InterPro" id="IPR036291">
    <property type="entry name" value="NAD(P)-bd_dom_sf"/>
</dbReference>
<dbReference type="SUPFAM" id="SSF55347">
    <property type="entry name" value="Glyceraldehyde-3-phosphate dehydrogenase-like, C-terminal domain"/>
    <property type="match status" value="1"/>
</dbReference>
<evidence type="ECO:0000313" key="4">
    <source>
        <dbReference type="Proteomes" id="UP001239909"/>
    </source>
</evidence>
<dbReference type="RefSeq" id="WP_285673685.1">
    <property type="nucleotide sequence ID" value="NZ_BSYI01000039.1"/>
</dbReference>
<dbReference type="SUPFAM" id="SSF51735">
    <property type="entry name" value="NAD(P)-binding Rossmann-fold domains"/>
    <property type="match status" value="1"/>
</dbReference>
<sequence length="350" mass="37824">MPEAALPERVRVGVVGAGYFGRFHLDAWARIGGAALVAVAEPDAARAAGALAGLPEGARPRVYPGVAEMLAAEALDLVDITAPPAAHPAILEAVLPRVSHAICQKPFCGGLEAARAASALAARHGTRLAVHENIRFQPWNQAARGLIEAGAIGAPYQVTFRLRPGDGQGARAYLDRQPYFRAMPRFMVHETAVHWIDTFRYLLGEMTGVWAQLRRINPAIAGEDAGVILFDFASGARGLFDGNRCADHGAENRRLTLGEMWIEGAAGTLRLDGAGRLWLRRFGETEEAQQRFAWQDRHFGGDCVHRCAAGILADWRAGRPSPMEAASYIRNQEIEAAVYESAATGRHIPL</sequence>
<proteinExistence type="predicted"/>
<dbReference type="InterPro" id="IPR051317">
    <property type="entry name" value="Gfo/Idh/MocA_oxidoreduct"/>
</dbReference>
<protein>
    <submittedName>
        <fullName evidence="3">Gfo/Idh/MocA family oxidoreductase</fullName>
    </submittedName>
</protein>
<evidence type="ECO:0000259" key="2">
    <source>
        <dbReference type="Pfam" id="PF22725"/>
    </source>
</evidence>
<dbReference type="PANTHER" id="PTHR43708">
    <property type="entry name" value="CONSERVED EXPRESSED OXIDOREDUCTASE (EUROFUNG)"/>
    <property type="match status" value="1"/>
</dbReference>
<dbReference type="EMBL" id="BSYI01000039">
    <property type="protein sequence ID" value="GMG84610.1"/>
    <property type="molecule type" value="Genomic_DNA"/>
</dbReference>
<comment type="caution">
    <text evidence="3">The sequence shown here is derived from an EMBL/GenBank/DDBJ whole genome shotgun (WGS) entry which is preliminary data.</text>
</comment>
<dbReference type="PANTHER" id="PTHR43708:SF8">
    <property type="entry name" value="OXIDOREDUCTASE"/>
    <property type="match status" value="1"/>
</dbReference>
<feature type="domain" description="GFO/IDH/MocA-like oxidoreductase" evidence="2">
    <location>
        <begin position="141"/>
        <end position="269"/>
    </location>
</feature>
<dbReference type="InterPro" id="IPR000683">
    <property type="entry name" value="Gfo/Idh/MocA-like_OxRdtase_N"/>
</dbReference>
<dbReference type="Gene3D" id="3.40.50.720">
    <property type="entry name" value="NAD(P)-binding Rossmann-like Domain"/>
    <property type="match status" value="1"/>
</dbReference>